<sequence>MADKQWQVEEEHRRALDALQQLKSKCDLQCNMLLKIIEYQEMAEERRFSTDTTSRFSAVRSESMESKSSQRSGLSLRERESSGSGGVVGNAGLDDDVFEMQFNDEAIYEDGGSGIERAEEAREVRPGGDDQSDDDDEVVSTVVQERTRRSSMDLTQYATSAPIQVPLDGANWANLRPEEHGLEAREPSPARPECMEDIARSMRDISDRMMDDHTKVFGDLPRPRLYTNQF</sequence>
<dbReference type="InterPro" id="IPR026682">
    <property type="entry name" value="AKT1S1"/>
</dbReference>
<name>A0A1V9XNB1_9ACAR</name>
<dbReference type="EMBL" id="MNPL01007052">
    <property type="protein sequence ID" value="OQR74977.1"/>
    <property type="molecule type" value="Genomic_DNA"/>
</dbReference>
<proteinExistence type="predicted"/>
<protein>
    <submittedName>
        <fullName evidence="2">Uncharacterized protein</fullName>
    </submittedName>
</protein>
<evidence type="ECO:0000313" key="3">
    <source>
        <dbReference type="Proteomes" id="UP000192247"/>
    </source>
</evidence>
<comment type="caution">
    <text evidence="2">The sequence shown here is derived from an EMBL/GenBank/DDBJ whole genome shotgun (WGS) entry which is preliminary data.</text>
</comment>
<dbReference type="GO" id="GO:0005737">
    <property type="term" value="C:cytoplasm"/>
    <property type="evidence" value="ECO:0007669"/>
    <property type="project" value="TreeGrafter"/>
</dbReference>
<evidence type="ECO:0000256" key="1">
    <source>
        <dbReference type="SAM" id="MobiDB-lite"/>
    </source>
</evidence>
<dbReference type="InParanoid" id="A0A1V9XNB1"/>
<gene>
    <name evidence="2" type="ORF">BIW11_08724</name>
</gene>
<dbReference type="Pfam" id="PF15798">
    <property type="entry name" value="PRAS"/>
    <property type="match status" value="1"/>
</dbReference>
<reference evidence="2 3" key="1">
    <citation type="journal article" date="2017" name="Gigascience">
        <title>Draft genome of the honey bee ectoparasitic mite, Tropilaelaps mercedesae, is shaped by the parasitic life history.</title>
        <authorList>
            <person name="Dong X."/>
            <person name="Armstrong S.D."/>
            <person name="Xia D."/>
            <person name="Makepeace B.L."/>
            <person name="Darby A.C."/>
            <person name="Kadowaki T."/>
        </authorList>
    </citation>
    <scope>NUCLEOTIDE SEQUENCE [LARGE SCALE GENOMIC DNA]</scope>
    <source>
        <strain evidence="2">Wuxi-XJTLU</strain>
    </source>
</reference>
<feature type="compositionally biased region" description="Basic and acidic residues" evidence="1">
    <location>
        <begin position="116"/>
        <end position="128"/>
    </location>
</feature>
<feature type="compositionally biased region" description="Low complexity" evidence="1">
    <location>
        <begin position="57"/>
        <end position="75"/>
    </location>
</feature>
<feature type="region of interest" description="Disordered" evidence="1">
    <location>
        <begin position="46"/>
        <end position="92"/>
    </location>
</feature>
<dbReference type="OrthoDB" id="9992964at2759"/>
<accession>A0A1V9XNB1</accession>
<evidence type="ECO:0000313" key="2">
    <source>
        <dbReference type="EMBL" id="OQR74977.1"/>
    </source>
</evidence>
<dbReference type="PANTHER" id="PTHR21844:SF2">
    <property type="entry name" value="PROLINE-RICH AKT1 SUBSTRATE 1"/>
    <property type="match status" value="1"/>
</dbReference>
<dbReference type="PANTHER" id="PTHR21844">
    <property type="entry name" value="AKT1 SUBSTRATE 1 PROTEIN"/>
    <property type="match status" value="1"/>
</dbReference>
<keyword evidence="3" id="KW-1185">Reference proteome</keyword>
<dbReference type="GO" id="GO:0032007">
    <property type="term" value="P:negative regulation of TOR signaling"/>
    <property type="evidence" value="ECO:0007669"/>
    <property type="project" value="InterPro"/>
</dbReference>
<dbReference type="Proteomes" id="UP000192247">
    <property type="component" value="Unassembled WGS sequence"/>
</dbReference>
<organism evidence="2 3">
    <name type="scientific">Tropilaelaps mercedesae</name>
    <dbReference type="NCBI Taxonomy" id="418985"/>
    <lineage>
        <taxon>Eukaryota</taxon>
        <taxon>Metazoa</taxon>
        <taxon>Ecdysozoa</taxon>
        <taxon>Arthropoda</taxon>
        <taxon>Chelicerata</taxon>
        <taxon>Arachnida</taxon>
        <taxon>Acari</taxon>
        <taxon>Parasitiformes</taxon>
        <taxon>Mesostigmata</taxon>
        <taxon>Gamasina</taxon>
        <taxon>Dermanyssoidea</taxon>
        <taxon>Laelapidae</taxon>
        <taxon>Tropilaelaps</taxon>
    </lineage>
</organism>
<dbReference type="AlphaFoldDB" id="A0A1V9XNB1"/>
<dbReference type="GO" id="GO:0048011">
    <property type="term" value="P:neurotrophin TRK receptor signaling pathway"/>
    <property type="evidence" value="ECO:0007669"/>
    <property type="project" value="InterPro"/>
</dbReference>
<feature type="region of interest" description="Disordered" evidence="1">
    <location>
        <begin position="108"/>
        <end position="137"/>
    </location>
</feature>